<dbReference type="AlphaFoldDB" id="A0A1G7C8K5"/>
<sequence length="53" mass="5568">MPRETRSGSQTGVVTSVPLERGEIALEPADGDLRCLPAGGFNPACDRPLCGNR</sequence>
<gene>
    <name evidence="1" type="ORF">SAMN05216337_102485</name>
</gene>
<organism evidence="1 2">
    <name type="scientific">Bradyrhizobium brasilense</name>
    <dbReference type="NCBI Taxonomy" id="1419277"/>
    <lineage>
        <taxon>Bacteria</taxon>
        <taxon>Pseudomonadati</taxon>
        <taxon>Pseudomonadota</taxon>
        <taxon>Alphaproteobacteria</taxon>
        <taxon>Hyphomicrobiales</taxon>
        <taxon>Nitrobacteraceae</taxon>
        <taxon>Bradyrhizobium</taxon>
    </lineage>
</organism>
<dbReference type="Proteomes" id="UP000199245">
    <property type="component" value="Unassembled WGS sequence"/>
</dbReference>
<proteinExistence type="predicted"/>
<reference evidence="1 2" key="1">
    <citation type="submission" date="2016-10" db="EMBL/GenBank/DDBJ databases">
        <authorList>
            <person name="de Groot N.N."/>
        </authorList>
    </citation>
    <scope>NUCLEOTIDE SEQUENCE [LARGE SCALE GENOMIC DNA]</scope>
    <source>
        <strain evidence="1 2">R5</strain>
    </source>
</reference>
<accession>A0A1G7C8K5</accession>
<name>A0A1G7C8K5_9BRAD</name>
<protein>
    <submittedName>
        <fullName evidence="1">Uncharacterized protein</fullName>
    </submittedName>
</protein>
<evidence type="ECO:0000313" key="2">
    <source>
        <dbReference type="Proteomes" id="UP000199245"/>
    </source>
</evidence>
<evidence type="ECO:0000313" key="1">
    <source>
        <dbReference type="EMBL" id="SDE35647.1"/>
    </source>
</evidence>
<dbReference type="EMBL" id="FMZW01000024">
    <property type="protein sequence ID" value="SDE35647.1"/>
    <property type="molecule type" value="Genomic_DNA"/>
</dbReference>